<dbReference type="InterPro" id="IPR002502">
    <property type="entry name" value="Amidase_domain"/>
</dbReference>
<dbReference type="InterPro" id="IPR011055">
    <property type="entry name" value="Dup_hybrid_motif"/>
</dbReference>
<keyword evidence="4" id="KW-1185">Reference proteome</keyword>
<dbReference type="SUPFAM" id="SSF51261">
    <property type="entry name" value="Duplicated hybrid motif"/>
    <property type="match status" value="1"/>
</dbReference>
<dbReference type="InterPro" id="IPR016047">
    <property type="entry name" value="M23ase_b-sheet_dom"/>
</dbReference>
<proteinExistence type="predicted"/>
<evidence type="ECO:0000256" key="1">
    <source>
        <dbReference type="SAM" id="MobiDB-lite"/>
    </source>
</evidence>
<evidence type="ECO:0000313" key="4">
    <source>
        <dbReference type="Proteomes" id="UP000746595"/>
    </source>
</evidence>
<evidence type="ECO:0000313" key="3">
    <source>
        <dbReference type="EMBL" id="NKG22188.1"/>
    </source>
</evidence>
<dbReference type="CDD" id="cd06583">
    <property type="entry name" value="PGRP"/>
    <property type="match status" value="1"/>
</dbReference>
<dbReference type="InterPro" id="IPR036366">
    <property type="entry name" value="PGBDSf"/>
</dbReference>
<dbReference type="SUPFAM" id="SSF55846">
    <property type="entry name" value="N-acetylmuramoyl-L-alanine amidase-like"/>
    <property type="match status" value="1"/>
</dbReference>
<dbReference type="Pfam" id="PF01471">
    <property type="entry name" value="PG_binding_1"/>
    <property type="match status" value="1"/>
</dbReference>
<dbReference type="Gene3D" id="2.70.70.10">
    <property type="entry name" value="Glucose Permease (Domain IIA)"/>
    <property type="match status" value="1"/>
</dbReference>
<feature type="domain" description="N-acetylmuramoyl-L-alanine amidase" evidence="2">
    <location>
        <begin position="7"/>
        <end position="135"/>
    </location>
</feature>
<feature type="region of interest" description="Disordered" evidence="1">
    <location>
        <begin position="321"/>
        <end position="340"/>
    </location>
</feature>
<dbReference type="RefSeq" id="WP_168152979.1">
    <property type="nucleotide sequence ID" value="NZ_JAAWVT010000009.1"/>
</dbReference>
<dbReference type="EMBL" id="JAAWVT010000009">
    <property type="protein sequence ID" value="NKG22188.1"/>
    <property type="molecule type" value="Genomic_DNA"/>
</dbReference>
<dbReference type="PANTHER" id="PTHR21666:SF270">
    <property type="entry name" value="MUREIN HYDROLASE ACTIVATOR ENVC"/>
    <property type="match status" value="1"/>
</dbReference>
<dbReference type="Gene3D" id="1.10.101.10">
    <property type="entry name" value="PGBD-like superfamily/PGBD"/>
    <property type="match status" value="1"/>
</dbReference>
<accession>A0ABX1G7D9</accession>
<dbReference type="InterPro" id="IPR036505">
    <property type="entry name" value="Amidase/PGRP_sf"/>
</dbReference>
<dbReference type="Proteomes" id="UP000746595">
    <property type="component" value="Unassembled WGS sequence"/>
</dbReference>
<feature type="compositionally biased region" description="Low complexity" evidence="1">
    <location>
        <begin position="321"/>
        <end position="336"/>
    </location>
</feature>
<comment type="caution">
    <text evidence="3">The sequence shown here is derived from an EMBL/GenBank/DDBJ whole genome shotgun (WGS) entry which is preliminary data.</text>
</comment>
<evidence type="ECO:0000259" key="2">
    <source>
        <dbReference type="SMART" id="SM00644"/>
    </source>
</evidence>
<organism evidence="3 4">
    <name type="scientific">Paeniglutamicibacter terrestris</name>
    <dbReference type="NCBI Taxonomy" id="2723403"/>
    <lineage>
        <taxon>Bacteria</taxon>
        <taxon>Bacillati</taxon>
        <taxon>Actinomycetota</taxon>
        <taxon>Actinomycetes</taxon>
        <taxon>Micrococcales</taxon>
        <taxon>Micrococcaceae</taxon>
        <taxon>Paeniglutamicibacter</taxon>
    </lineage>
</organism>
<reference evidence="3 4" key="1">
    <citation type="submission" date="2020-04" db="EMBL/GenBank/DDBJ databases">
        <title>Paeniglutamicibacter sp. ANT13_2, a novel actinomycete isolated from sediment in Antarctica.</title>
        <authorList>
            <person name="Sakdapetsiri C."/>
            <person name="Pinyakong O."/>
        </authorList>
    </citation>
    <scope>NUCLEOTIDE SEQUENCE [LARGE SCALE GENOMIC DNA]</scope>
    <source>
        <strain evidence="3 4">ANT13_2</strain>
    </source>
</reference>
<dbReference type="InterPro" id="IPR036365">
    <property type="entry name" value="PGBD-like_sf"/>
</dbReference>
<dbReference type="SMART" id="SM00644">
    <property type="entry name" value="Ami_2"/>
    <property type="match status" value="1"/>
</dbReference>
<dbReference type="Pfam" id="PF01510">
    <property type="entry name" value="Amidase_2"/>
    <property type="match status" value="1"/>
</dbReference>
<dbReference type="PANTHER" id="PTHR21666">
    <property type="entry name" value="PEPTIDASE-RELATED"/>
    <property type="match status" value="1"/>
</dbReference>
<dbReference type="Gene3D" id="3.40.80.10">
    <property type="entry name" value="Peptidoglycan recognition protein-like"/>
    <property type="match status" value="1"/>
</dbReference>
<name>A0ABX1G7D9_9MICC</name>
<sequence>MREQLVTSAAQTYGGTNRCTSITVHETANQSRGAGAQAHANLQSNGNVRQASWHITVDDTEAIRSYSDTAQCWHAGTREGAESSIAVEICVNSDSDYDAAFKRAAEVVASLRAKHGIPSSKVYDHAHWTGKDCPTVMRATGRWQEFLNLTDPSPQEAPVTRYSSPVPVGARFTSGFSKARTLNGATAPHLGDDWAPTIAGVSAPITAPADGIVTAAGTGVLAWHSGRIVIIDHGKLKDKYGSDHMVSNFGHLKSITVKVGDRVKAGQIIGWMGATGNVTGMHLHGGMRCNGEWISFRDWLNRKGVFPGRTAPLTVGSVQPVATPAPATKPTVMPKPSSSVNSRADNIAIEKALNAMGINVGLANGVDGPMQKAGVKVFQRAHGLVDDGVWGAKTQAVFVENRSVQNAIKRMKGVPDNWKSDGFIGATSKKWIKYTNERQGWGTGSTVNDQLIRNLKAAKAW</sequence>
<dbReference type="InterPro" id="IPR050570">
    <property type="entry name" value="Cell_wall_metabolism_enzyme"/>
</dbReference>
<dbReference type="Pfam" id="PF01551">
    <property type="entry name" value="Peptidase_M23"/>
    <property type="match status" value="1"/>
</dbReference>
<dbReference type="CDD" id="cd12797">
    <property type="entry name" value="M23_peptidase"/>
    <property type="match status" value="1"/>
</dbReference>
<dbReference type="SUPFAM" id="SSF47090">
    <property type="entry name" value="PGBD-like"/>
    <property type="match status" value="1"/>
</dbReference>
<protein>
    <submittedName>
        <fullName evidence="3">Peptidoglycan DD-metalloendopeptidase family protein</fullName>
    </submittedName>
</protein>
<gene>
    <name evidence="3" type="ORF">HED64_15935</name>
</gene>
<dbReference type="InterPro" id="IPR002477">
    <property type="entry name" value="Peptidoglycan-bd-like"/>
</dbReference>